<dbReference type="Pfam" id="PF13966">
    <property type="entry name" value="zf-RVT"/>
    <property type="match status" value="1"/>
</dbReference>
<dbReference type="PANTHER" id="PTHR33116">
    <property type="entry name" value="REVERSE TRANSCRIPTASE ZINC-BINDING DOMAIN-CONTAINING PROTEIN-RELATED-RELATED"/>
    <property type="match status" value="1"/>
</dbReference>
<dbReference type="InterPro" id="IPR044730">
    <property type="entry name" value="RNase_H-like_dom_plant"/>
</dbReference>
<dbReference type="Gene3D" id="3.30.420.10">
    <property type="entry name" value="Ribonuclease H-like superfamily/Ribonuclease H"/>
    <property type="match status" value="1"/>
</dbReference>
<feature type="domain" description="RNase H type-1" evidence="1">
    <location>
        <begin position="549"/>
        <end position="678"/>
    </location>
</feature>
<organism evidence="2 3">
    <name type="scientific">Trifolium pratense</name>
    <name type="common">Red clover</name>
    <dbReference type="NCBI Taxonomy" id="57577"/>
    <lineage>
        <taxon>Eukaryota</taxon>
        <taxon>Viridiplantae</taxon>
        <taxon>Streptophyta</taxon>
        <taxon>Embryophyta</taxon>
        <taxon>Tracheophyta</taxon>
        <taxon>Spermatophyta</taxon>
        <taxon>Magnoliopsida</taxon>
        <taxon>eudicotyledons</taxon>
        <taxon>Gunneridae</taxon>
        <taxon>Pentapetalae</taxon>
        <taxon>rosids</taxon>
        <taxon>fabids</taxon>
        <taxon>Fabales</taxon>
        <taxon>Fabaceae</taxon>
        <taxon>Papilionoideae</taxon>
        <taxon>50 kb inversion clade</taxon>
        <taxon>NPAAA clade</taxon>
        <taxon>Hologalegina</taxon>
        <taxon>IRL clade</taxon>
        <taxon>Trifolieae</taxon>
        <taxon>Trifolium</taxon>
    </lineage>
</organism>
<dbReference type="GO" id="GO:0003676">
    <property type="term" value="F:nucleic acid binding"/>
    <property type="evidence" value="ECO:0007669"/>
    <property type="project" value="InterPro"/>
</dbReference>
<dbReference type="PANTHER" id="PTHR33116:SF86">
    <property type="entry name" value="REVERSE TRANSCRIPTASE DOMAIN-CONTAINING PROTEIN"/>
    <property type="match status" value="1"/>
</dbReference>
<protein>
    <submittedName>
        <fullName evidence="2">Ribonuclease H</fullName>
    </submittedName>
</protein>
<dbReference type="InterPro" id="IPR026960">
    <property type="entry name" value="RVT-Znf"/>
</dbReference>
<dbReference type="InterPro" id="IPR002156">
    <property type="entry name" value="RNaseH_domain"/>
</dbReference>
<dbReference type="GO" id="GO:0004523">
    <property type="term" value="F:RNA-DNA hybrid ribonuclease activity"/>
    <property type="evidence" value="ECO:0007669"/>
    <property type="project" value="InterPro"/>
</dbReference>
<evidence type="ECO:0000259" key="1">
    <source>
        <dbReference type="PROSITE" id="PS50879"/>
    </source>
</evidence>
<accession>A0A2K3N4F2</accession>
<dbReference type="Proteomes" id="UP000236291">
    <property type="component" value="Unassembled WGS sequence"/>
</dbReference>
<dbReference type="Pfam" id="PF13456">
    <property type="entry name" value="RVT_3"/>
    <property type="match status" value="1"/>
</dbReference>
<sequence>MDKLSHLIIHEVNNGKWKGIKAGRNGPMVSHLMFADDLLLFGEAKEEQMKCVIDTLNKFCTLSGQEVSQEKTSIYFSKNVSREMRNKLLRISGFKEANSMGRYLGVPLLGRAPKRNDFQYLVDQVETKLAGWKAKQLSFAGRVTLAKSVLEAIPIYPMMTTRIPKTCLSDIQRIQRSFIWGDTENGRKFHAVSWERVTTPKWMGGLGLRNLEYMNLACLIKLGWKIFSGADDYWCRIMRGKYKNDEARTTDSNLWKVIAGLKHHVWNNCKWIIGDGKDIDAWKHVWIEENLILEQHTSIPQDLQGARVCDLVGNDGYWNWNMLQDWMPANLRYKLAAILPPNAENGKDELAGMGGNCVSFSVSSMYQKLRDFNMDEEDPIWRNIWKLQVPERVRSFVWRVKWERLLTNSLKHRMGLTSAVCCFCGMADETILHALRDCSIVQQFWQQIVPQEVRGAFFMSSLQNWLHINVNYAGKLAIGGRWCDFWALACSCFWTWRNKELHGEKIVWPSNIIQHVRKLGENYRKALHTMEVVEQHESIVAHIHWKPPEGVFVKLNTDGASKAGNRAGCGGVIRGNQGEWLGGFAKGVGNCSAFVAELWGVLEGLLLVQRMGFENVELSIDSKAVVHVITAGKATSADGYAIVRKIRRLLLMDWNVKVLHEYREANKCADALANTGCILDLELIFYQECPMEIRNILLADELGISTPRIIVA</sequence>
<dbReference type="InterPro" id="IPR012337">
    <property type="entry name" value="RNaseH-like_sf"/>
</dbReference>
<comment type="caution">
    <text evidence="2">The sequence shown here is derived from an EMBL/GenBank/DDBJ whole genome shotgun (WGS) entry which is preliminary data.</text>
</comment>
<proteinExistence type="predicted"/>
<evidence type="ECO:0000313" key="2">
    <source>
        <dbReference type="EMBL" id="PNX97917.1"/>
    </source>
</evidence>
<name>A0A2K3N4F2_TRIPR</name>
<reference evidence="2 3" key="2">
    <citation type="journal article" date="2017" name="Front. Plant Sci.">
        <title>Gene Classification and Mining of Molecular Markers Useful in Red Clover (Trifolium pratense) Breeding.</title>
        <authorList>
            <person name="Istvanek J."/>
            <person name="Dluhosova J."/>
            <person name="Dluhos P."/>
            <person name="Patkova L."/>
            <person name="Nedelnik J."/>
            <person name="Repkova J."/>
        </authorList>
    </citation>
    <scope>NUCLEOTIDE SEQUENCE [LARGE SCALE GENOMIC DNA]</scope>
    <source>
        <strain evidence="3">cv. Tatra</strain>
        <tissue evidence="2">Young leaves</tissue>
    </source>
</reference>
<evidence type="ECO:0000313" key="3">
    <source>
        <dbReference type="Proteomes" id="UP000236291"/>
    </source>
</evidence>
<dbReference type="PROSITE" id="PS50879">
    <property type="entry name" value="RNASE_H_1"/>
    <property type="match status" value="1"/>
</dbReference>
<reference evidence="2 3" key="1">
    <citation type="journal article" date="2014" name="Am. J. Bot.">
        <title>Genome assembly and annotation for red clover (Trifolium pratense; Fabaceae).</title>
        <authorList>
            <person name="Istvanek J."/>
            <person name="Jaros M."/>
            <person name="Krenek A."/>
            <person name="Repkova J."/>
        </authorList>
    </citation>
    <scope>NUCLEOTIDE SEQUENCE [LARGE SCALE GENOMIC DNA]</scope>
    <source>
        <strain evidence="3">cv. Tatra</strain>
        <tissue evidence="2">Young leaves</tissue>
    </source>
</reference>
<dbReference type="CDD" id="cd06222">
    <property type="entry name" value="RNase_H_like"/>
    <property type="match status" value="1"/>
</dbReference>
<dbReference type="InterPro" id="IPR036397">
    <property type="entry name" value="RNaseH_sf"/>
</dbReference>
<gene>
    <name evidence="2" type="ORF">L195_g021156</name>
</gene>
<dbReference type="STRING" id="57577.A0A2K3N4F2"/>
<dbReference type="EMBL" id="ASHM01016085">
    <property type="protein sequence ID" value="PNX97917.1"/>
    <property type="molecule type" value="Genomic_DNA"/>
</dbReference>
<dbReference type="ExpressionAtlas" id="A0A2K3N4F2">
    <property type="expression patterns" value="baseline"/>
</dbReference>
<dbReference type="SUPFAM" id="SSF53098">
    <property type="entry name" value="Ribonuclease H-like"/>
    <property type="match status" value="1"/>
</dbReference>
<dbReference type="AlphaFoldDB" id="A0A2K3N4F2"/>